<dbReference type="Gene3D" id="1.20.1280.50">
    <property type="match status" value="1"/>
</dbReference>
<dbReference type="EMBL" id="VFQX01000006">
    <property type="protein sequence ID" value="KAF0983315.1"/>
    <property type="molecule type" value="Genomic_DNA"/>
</dbReference>
<dbReference type="AlphaFoldDB" id="A0A6A5CD87"/>
<proteinExistence type="predicted"/>
<keyword evidence="1" id="KW-0472">Membrane</keyword>
<dbReference type="RefSeq" id="XP_044568028.1">
    <property type="nucleotide sequence ID" value="XM_044700672.1"/>
</dbReference>
<dbReference type="Proteomes" id="UP000444721">
    <property type="component" value="Unassembled WGS sequence"/>
</dbReference>
<dbReference type="InterPro" id="IPR001810">
    <property type="entry name" value="F-box_dom"/>
</dbReference>
<comment type="caution">
    <text evidence="3">The sequence shown here is derived from an EMBL/GenBank/DDBJ whole genome shotgun (WGS) entry which is preliminary data.</text>
</comment>
<evidence type="ECO:0000256" key="1">
    <source>
        <dbReference type="SAM" id="Phobius"/>
    </source>
</evidence>
<dbReference type="GeneID" id="68117595"/>
<organism evidence="3 4">
    <name type="scientific">Naegleria fowleri</name>
    <name type="common">Brain eating amoeba</name>
    <dbReference type="NCBI Taxonomy" id="5763"/>
    <lineage>
        <taxon>Eukaryota</taxon>
        <taxon>Discoba</taxon>
        <taxon>Heterolobosea</taxon>
        <taxon>Tetramitia</taxon>
        <taxon>Eutetramitia</taxon>
        <taxon>Vahlkampfiidae</taxon>
        <taxon>Naegleria</taxon>
    </lineage>
</organism>
<dbReference type="Pfam" id="PF12937">
    <property type="entry name" value="F-box-like"/>
    <property type="match status" value="1"/>
</dbReference>
<reference evidence="3 4" key="1">
    <citation type="journal article" date="2019" name="Sci. Rep.">
        <title>Nanopore sequencing improves the draft genome of the human pathogenic amoeba Naegleria fowleri.</title>
        <authorList>
            <person name="Liechti N."/>
            <person name="Schurch N."/>
            <person name="Bruggmann R."/>
            <person name="Wittwer M."/>
        </authorList>
    </citation>
    <scope>NUCLEOTIDE SEQUENCE [LARGE SCALE GENOMIC DNA]</scope>
    <source>
        <strain evidence="3 4">ATCC 30894</strain>
    </source>
</reference>
<feature type="transmembrane region" description="Helical" evidence="1">
    <location>
        <begin position="251"/>
        <end position="270"/>
    </location>
</feature>
<feature type="transmembrane region" description="Helical" evidence="1">
    <location>
        <begin position="349"/>
        <end position="366"/>
    </location>
</feature>
<feature type="domain" description="F-box" evidence="2">
    <location>
        <begin position="81"/>
        <end position="127"/>
    </location>
</feature>
<dbReference type="VEuPathDB" id="AmoebaDB:NfTy_011710"/>
<dbReference type="OrthoDB" id="10354927at2759"/>
<keyword evidence="1" id="KW-1133">Transmembrane helix</keyword>
<dbReference type="VEuPathDB" id="AmoebaDB:NF0067400"/>
<evidence type="ECO:0000313" key="4">
    <source>
        <dbReference type="Proteomes" id="UP000444721"/>
    </source>
</evidence>
<dbReference type="VEuPathDB" id="AmoebaDB:FDP41_010380"/>
<evidence type="ECO:0000259" key="2">
    <source>
        <dbReference type="PROSITE" id="PS50181"/>
    </source>
</evidence>
<dbReference type="SUPFAM" id="SSF81383">
    <property type="entry name" value="F-box domain"/>
    <property type="match status" value="1"/>
</dbReference>
<feature type="transmembrane region" description="Helical" evidence="1">
    <location>
        <begin position="290"/>
        <end position="313"/>
    </location>
</feature>
<accession>A0A6A5CD87</accession>
<dbReference type="SMART" id="SM00256">
    <property type="entry name" value="FBOX"/>
    <property type="match status" value="1"/>
</dbReference>
<evidence type="ECO:0000313" key="3">
    <source>
        <dbReference type="EMBL" id="KAF0983315.1"/>
    </source>
</evidence>
<gene>
    <name evidence="3" type="ORF">FDP41_010380</name>
</gene>
<feature type="transmembrane region" description="Helical" evidence="1">
    <location>
        <begin position="372"/>
        <end position="391"/>
    </location>
</feature>
<dbReference type="PROSITE" id="PS50181">
    <property type="entry name" value="FBOX"/>
    <property type="match status" value="1"/>
</dbReference>
<dbReference type="InterPro" id="IPR036047">
    <property type="entry name" value="F-box-like_dom_sf"/>
</dbReference>
<keyword evidence="1" id="KW-0812">Transmembrane</keyword>
<keyword evidence="4" id="KW-1185">Reference proteome</keyword>
<sequence>MNDRWDHHRSLDEDEMKIRSLFDEDVTDEEEIKIKGLFDDDDELVDEKQQQQQLMIIPSLFSIQNEESNFDDWNFNNSRASMLIRLLPPEIHYLILTFVDFKTLLTCQLVSKQWYDFASREEIWYPFYGHMIDAKSLRNIVNQINSTGGLTVNDFTIYDKDGIALVPRQQHLSEEYLSWMLQEREAEDNETCVKTTVPSEKATEDHKPSYRSLFLNKAVHKYEKKLRKKDLIEMYNTLNKFVQYLPMLKKICYLFFSIGILIFSLILPLLLENDGNLKDIEYLGNYYSTYVLVCYGPVFFSHACCLAFCYYVYRTHVNLSYHDQNERLLIFSMTNVTSYLLDVTFETQLLCSIPLVFCIPIIMHIFDWGHTVSMIPVVIAIMIQKLFYFIYEVQREKILKRKKWETLQESLACVQKRSQIYHTQIYNVHWMFTPL</sequence>
<name>A0A6A5CD87_NAEFO</name>
<protein>
    <recommendedName>
        <fullName evidence="2">F-box domain-containing protein</fullName>
    </recommendedName>
</protein>